<feature type="region of interest" description="Disordered" evidence="1">
    <location>
        <begin position="88"/>
        <end position="109"/>
    </location>
</feature>
<dbReference type="InParanoid" id="A0A2V0PAA8"/>
<sequence>MAESLPGAAIATAVDAMDLAYGPWAPAWSPAPFSLEHSHAGRYLWSDAFGVCNYCSLYYETGDETFLRRAESLVKAVHDALGFDRPRRARLPGASEEHPTRGGLRIGKADAEGPDGDGQYLHYLTKWAFALLQAPTDEPRYLEWALELAEGTFLKFLCLPAPGGGRRLSWKMDAALTRPLVASSGNLDAFDALVTWRLLSDAAGRVLGDDGGRARLASEIAAAERLVAPWWRGFASDDPLDLGEALWLAHWYCDSRLLLTGGRPRGGGGGGMGEGKGGEGPLDLGEASGWVAAEALRALEGLFEAGYFERPAARRLAFREFGASLGVQAVVSRAPELPSAKAWARRVAALHRFWRGPALTARDRDISPIMYAASLLPRVWIKG</sequence>
<dbReference type="STRING" id="307507.A0A2V0PAA8"/>
<evidence type="ECO:0000313" key="3">
    <source>
        <dbReference type="Proteomes" id="UP000247498"/>
    </source>
</evidence>
<gene>
    <name evidence="2" type="ORF">Rsub_09642</name>
</gene>
<dbReference type="AlphaFoldDB" id="A0A2V0PAA8"/>
<dbReference type="SUPFAM" id="SSF48208">
    <property type="entry name" value="Six-hairpin glycosidases"/>
    <property type="match status" value="1"/>
</dbReference>
<proteinExistence type="predicted"/>
<dbReference type="GO" id="GO:0005975">
    <property type="term" value="P:carbohydrate metabolic process"/>
    <property type="evidence" value="ECO:0007669"/>
    <property type="project" value="InterPro"/>
</dbReference>
<dbReference type="Proteomes" id="UP000247498">
    <property type="component" value="Unassembled WGS sequence"/>
</dbReference>
<evidence type="ECO:0000256" key="1">
    <source>
        <dbReference type="SAM" id="MobiDB-lite"/>
    </source>
</evidence>
<dbReference type="InterPro" id="IPR008928">
    <property type="entry name" value="6-hairpin_glycosidase_sf"/>
</dbReference>
<keyword evidence="3" id="KW-1185">Reference proteome</keyword>
<accession>A0A2V0PAA8</accession>
<reference evidence="2 3" key="1">
    <citation type="journal article" date="2018" name="Sci. Rep.">
        <title>Raphidocelis subcapitata (=Pseudokirchneriella subcapitata) provides an insight into genome evolution and environmental adaptations in the Sphaeropleales.</title>
        <authorList>
            <person name="Suzuki S."/>
            <person name="Yamaguchi H."/>
            <person name="Nakajima N."/>
            <person name="Kawachi M."/>
        </authorList>
    </citation>
    <scope>NUCLEOTIDE SEQUENCE [LARGE SCALE GENOMIC DNA]</scope>
    <source>
        <strain evidence="2 3">NIES-35</strain>
    </source>
</reference>
<evidence type="ECO:0000313" key="2">
    <source>
        <dbReference type="EMBL" id="GBF96786.1"/>
    </source>
</evidence>
<protein>
    <submittedName>
        <fullName evidence="2">Uncharacterized protein</fullName>
    </submittedName>
</protein>
<name>A0A2V0PAA8_9CHLO</name>
<dbReference type="OrthoDB" id="302966at2759"/>
<organism evidence="2 3">
    <name type="scientific">Raphidocelis subcapitata</name>
    <dbReference type="NCBI Taxonomy" id="307507"/>
    <lineage>
        <taxon>Eukaryota</taxon>
        <taxon>Viridiplantae</taxon>
        <taxon>Chlorophyta</taxon>
        <taxon>core chlorophytes</taxon>
        <taxon>Chlorophyceae</taxon>
        <taxon>CS clade</taxon>
        <taxon>Sphaeropleales</taxon>
        <taxon>Selenastraceae</taxon>
        <taxon>Raphidocelis</taxon>
    </lineage>
</organism>
<comment type="caution">
    <text evidence="2">The sequence shown here is derived from an EMBL/GenBank/DDBJ whole genome shotgun (WGS) entry which is preliminary data.</text>
</comment>
<dbReference type="EMBL" id="BDRX01000086">
    <property type="protein sequence ID" value="GBF96786.1"/>
    <property type="molecule type" value="Genomic_DNA"/>
</dbReference>